<evidence type="ECO:0000313" key="2">
    <source>
        <dbReference type="Proteomes" id="UP001375370"/>
    </source>
</evidence>
<proteinExistence type="predicted"/>
<dbReference type="Proteomes" id="UP001375370">
    <property type="component" value="Chromosome"/>
</dbReference>
<keyword evidence="2" id="KW-1185">Reference proteome</keyword>
<evidence type="ECO:0000313" key="1">
    <source>
        <dbReference type="EMBL" id="WWX25772.1"/>
    </source>
</evidence>
<organism evidence="1 2">
    <name type="scientific">Candidatus Dehalogenimonas loeffleri</name>
    <dbReference type="NCBI Taxonomy" id="3127115"/>
    <lineage>
        <taxon>Bacteria</taxon>
        <taxon>Bacillati</taxon>
        <taxon>Chloroflexota</taxon>
        <taxon>Dehalococcoidia</taxon>
        <taxon>Dehalococcoidales</taxon>
        <taxon>Dehalococcoidaceae</taxon>
        <taxon>Dehalogenimonas</taxon>
    </lineage>
</organism>
<gene>
    <name evidence="1" type="ORF">V8247_02030</name>
</gene>
<sequence>MPSLKAFFTNMSAPMPLHKKIYLVFRNNGIKLVKRQSCCGHHGQPGC</sequence>
<name>A0ABZ2J862_9CHLR</name>
<accession>A0ABZ2J862</accession>
<protein>
    <submittedName>
        <fullName evidence="1">Uncharacterized protein</fullName>
    </submittedName>
</protein>
<dbReference type="EMBL" id="CP146612">
    <property type="protein sequence ID" value="WWX25772.1"/>
    <property type="molecule type" value="Genomic_DNA"/>
</dbReference>
<dbReference type="RefSeq" id="WP_338738275.1">
    <property type="nucleotide sequence ID" value="NZ_CP146612.1"/>
</dbReference>
<reference evidence="1 2" key="1">
    <citation type="submission" date="2024-03" db="EMBL/GenBank/DDBJ databases">
        <title>A Dehalogenimonas Isolated from Estuarine Sediments Dihaloeliminates Chlorinated Alkanes.</title>
        <authorList>
            <person name="Yang Y."/>
            <person name="Wang H."/>
        </authorList>
    </citation>
    <scope>NUCLEOTIDE SEQUENCE [LARGE SCALE GENOMIC DNA]</scope>
    <source>
        <strain evidence="1 2">W</strain>
    </source>
</reference>